<sequence>MCISRDGRFGFGLIALVVCFLVLEPARADEAKERELWHLELRNVGGGADYKRPYSPVCFSPDGKRMAVSLANRKSVWERHGNDENSVVCKDVPEGSGIGIWELESLRFLNWIEVGAHKVIRFTPDGKSIAALDESHLLLWDAESGEGSKVELLKDASWANELKSGFCWGPNGSIVVRQSKALVQYSASGELQSEYPIDRVIDLVSLESEANRQRIIADCYYWDLSTGHKVTISPSGFCHSVIRPGTTEIWGRSDRSYGAIAKWNPSTGKVAYPFKEGLNRKSSAENGTVQWRIEGVAFSPNGKVLASIGSDSCIHLWNAASGNRIATLEVTKGPRKGKDDDGVGRPTLKMVKFSPDGKWLVACSVESVSIFKIERLKPHITEGEIHRVTQYFAGTELIQEIVTEPHGAKTLVGSMLHTEEQQPGARVAALKPDNDEVWYDAVILARVTNYNSKKGIYYNVHYEGYSRDDDKPVPEWRIRPKLAPHLKVRNLGR</sequence>
<dbReference type="PROSITE" id="PS00678">
    <property type="entry name" value="WD_REPEATS_1"/>
    <property type="match status" value="1"/>
</dbReference>
<dbReference type="InterPro" id="IPR015943">
    <property type="entry name" value="WD40/YVTN_repeat-like_dom_sf"/>
</dbReference>
<dbReference type="PANTHER" id="PTHR44129">
    <property type="entry name" value="WD REPEAT-CONTAINING PROTEIN POP1"/>
    <property type="match status" value="1"/>
</dbReference>
<proteinExistence type="predicted"/>
<reference evidence="4 5" key="1">
    <citation type="submission" date="2019-02" db="EMBL/GenBank/DDBJ databases">
        <title>Deep-cultivation of Planctomycetes and their phenomic and genomic characterization uncovers novel biology.</title>
        <authorList>
            <person name="Wiegand S."/>
            <person name="Jogler M."/>
            <person name="Boedeker C."/>
            <person name="Pinto D."/>
            <person name="Vollmers J."/>
            <person name="Rivas-Marin E."/>
            <person name="Kohn T."/>
            <person name="Peeters S.H."/>
            <person name="Heuer A."/>
            <person name="Rast P."/>
            <person name="Oberbeckmann S."/>
            <person name="Bunk B."/>
            <person name="Jeske O."/>
            <person name="Meyerdierks A."/>
            <person name="Storesund J.E."/>
            <person name="Kallscheuer N."/>
            <person name="Luecker S."/>
            <person name="Lage O.M."/>
            <person name="Pohl T."/>
            <person name="Merkel B.J."/>
            <person name="Hornburger P."/>
            <person name="Mueller R.-W."/>
            <person name="Bruemmer F."/>
            <person name="Labrenz M."/>
            <person name="Spormann A.M."/>
            <person name="Op den Camp H."/>
            <person name="Overmann J."/>
            <person name="Amann R."/>
            <person name="Jetten M.S.M."/>
            <person name="Mascher T."/>
            <person name="Medema M.H."/>
            <person name="Devos D.P."/>
            <person name="Kaster A.-K."/>
            <person name="Ovreas L."/>
            <person name="Rohde M."/>
            <person name="Galperin M.Y."/>
            <person name="Jogler C."/>
        </authorList>
    </citation>
    <scope>NUCLEOTIDE SEQUENCE [LARGE SCALE GENOMIC DNA]</scope>
    <source>
        <strain evidence="4 5">TBK1r</strain>
    </source>
</reference>
<dbReference type="SMART" id="SM00320">
    <property type="entry name" value="WD40"/>
    <property type="match status" value="3"/>
</dbReference>
<dbReference type="InterPro" id="IPR016197">
    <property type="entry name" value="Chromo-like_dom_sf"/>
</dbReference>
<dbReference type="Proteomes" id="UP000318081">
    <property type="component" value="Chromosome"/>
</dbReference>
<dbReference type="Gene3D" id="2.130.10.10">
    <property type="entry name" value="YVTN repeat-like/Quinoprotein amine dehydrogenase"/>
    <property type="match status" value="2"/>
</dbReference>
<evidence type="ECO:0000256" key="3">
    <source>
        <dbReference type="PROSITE-ProRule" id="PRU00221"/>
    </source>
</evidence>
<organism evidence="4 5">
    <name type="scientific">Stieleria magnilauensis</name>
    <dbReference type="NCBI Taxonomy" id="2527963"/>
    <lineage>
        <taxon>Bacteria</taxon>
        <taxon>Pseudomonadati</taxon>
        <taxon>Planctomycetota</taxon>
        <taxon>Planctomycetia</taxon>
        <taxon>Pirellulales</taxon>
        <taxon>Pirellulaceae</taxon>
        <taxon>Stieleria</taxon>
    </lineage>
</organism>
<keyword evidence="1 3" id="KW-0853">WD repeat</keyword>
<gene>
    <name evidence="4" type="ORF">TBK1r_27310</name>
</gene>
<keyword evidence="2" id="KW-0677">Repeat</keyword>
<protein>
    <submittedName>
        <fullName evidence="4">WD domain, G-beta repeat</fullName>
    </submittedName>
</protein>
<name>A0ABX5XP76_9BACT</name>
<dbReference type="SUPFAM" id="SSF54160">
    <property type="entry name" value="Chromo domain-like"/>
    <property type="match status" value="1"/>
</dbReference>
<feature type="repeat" description="WD" evidence="3">
    <location>
        <begin position="293"/>
        <end position="327"/>
    </location>
</feature>
<evidence type="ECO:0000256" key="2">
    <source>
        <dbReference type="ARBA" id="ARBA00022737"/>
    </source>
</evidence>
<keyword evidence="5" id="KW-1185">Reference proteome</keyword>
<dbReference type="Gene3D" id="2.30.30.140">
    <property type="match status" value="1"/>
</dbReference>
<dbReference type="InterPro" id="IPR019775">
    <property type="entry name" value="WD40_repeat_CS"/>
</dbReference>
<dbReference type="RefSeq" id="WP_145211115.1">
    <property type="nucleotide sequence ID" value="NZ_CP036432.1"/>
</dbReference>
<accession>A0ABX5XP76</accession>
<dbReference type="Pfam" id="PF00400">
    <property type="entry name" value="WD40"/>
    <property type="match status" value="1"/>
</dbReference>
<evidence type="ECO:0000313" key="5">
    <source>
        <dbReference type="Proteomes" id="UP000318081"/>
    </source>
</evidence>
<dbReference type="InterPro" id="IPR050349">
    <property type="entry name" value="WD_LIS1/nudF_dynein_reg"/>
</dbReference>
<dbReference type="InterPro" id="IPR001680">
    <property type="entry name" value="WD40_rpt"/>
</dbReference>
<evidence type="ECO:0000313" key="4">
    <source>
        <dbReference type="EMBL" id="QDV83789.1"/>
    </source>
</evidence>
<dbReference type="PROSITE" id="PS50082">
    <property type="entry name" value="WD_REPEATS_2"/>
    <property type="match status" value="1"/>
</dbReference>
<dbReference type="EMBL" id="CP036432">
    <property type="protein sequence ID" value="QDV83789.1"/>
    <property type="molecule type" value="Genomic_DNA"/>
</dbReference>
<dbReference type="InterPro" id="IPR011044">
    <property type="entry name" value="Quino_amine_DH_bsu"/>
</dbReference>
<dbReference type="SUPFAM" id="SSF50969">
    <property type="entry name" value="YVTN repeat-like/Quinoprotein amine dehydrogenase"/>
    <property type="match status" value="1"/>
</dbReference>
<evidence type="ECO:0000256" key="1">
    <source>
        <dbReference type="ARBA" id="ARBA00022574"/>
    </source>
</evidence>